<dbReference type="AlphaFoldDB" id="A0A7S3CPC5"/>
<proteinExistence type="predicted"/>
<feature type="region of interest" description="Disordered" evidence="1">
    <location>
        <begin position="87"/>
        <end position="116"/>
    </location>
</feature>
<sequence length="137" mass="15752">MELEAQIVKGELKLPRDIDQQTRDLLQCIFSVDPNMRISINEVMKKSYFKETNWEQVRAKKFDPDDVPYKPNPNKYRYLLQNKYPEMTNLDSSQAPPGGPQAPGAQPPNSEALFSSPKKSLLGDFTILKVNKEFDNF</sequence>
<accession>A0A7S3CPC5</accession>
<evidence type="ECO:0000313" key="2">
    <source>
        <dbReference type="EMBL" id="CAE0233520.1"/>
    </source>
</evidence>
<dbReference type="InterPro" id="IPR011009">
    <property type="entry name" value="Kinase-like_dom_sf"/>
</dbReference>
<reference evidence="2" key="1">
    <citation type="submission" date="2021-01" db="EMBL/GenBank/DDBJ databases">
        <authorList>
            <person name="Corre E."/>
            <person name="Pelletier E."/>
            <person name="Niang G."/>
            <person name="Scheremetjew M."/>
            <person name="Finn R."/>
            <person name="Kale V."/>
            <person name="Holt S."/>
            <person name="Cochrane G."/>
            <person name="Meng A."/>
            <person name="Brown T."/>
            <person name="Cohen L."/>
        </authorList>
    </citation>
    <scope>NUCLEOTIDE SEQUENCE</scope>
    <source>
        <strain evidence="2">Ras09</strain>
    </source>
</reference>
<dbReference type="Gene3D" id="1.10.510.10">
    <property type="entry name" value="Transferase(Phosphotransferase) domain 1"/>
    <property type="match status" value="1"/>
</dbReference>
<dbReference type="SUPFAM" id="SSF56112">
    <property type="entry name" value="Protein kinase-like (PK-like)"/>
    <property type="match status" value="1"/>
</dbReference>
<organism evidence="2">
    <name type="scientific">Strombidium rassoulzadegani</name>
    <dbReference type="NCBI Taxonomy" id="1082188"/>
    <lineage>
        <taxon>Eukaryota</taxon>
        <taxon>Sar</taxon>
        <taxon>Alveolata</taxon>
        <taxon>Ciliophora</taxon>
        <taxon>Intramacronucleata</taxon>
        <taxon>Spirotrichea</taxon>
        <taxon>Oligotrichia</taxon>
        <taxon>Strombidiidae</taxon>
        <taxon>Strombidium</taxon>
    </lineage>
</organism>
<gene>
    <name evidence="2" type="ORF">SRAS04492_LOCUS5321</name>
</gene>
<evidence type="ECO:0000256" key="1">
    <source>
        <dbReference type="SAM" id="MobiDB-lite"/>
    </source>
</evidence>
<dbReference type="EMBL" id="HBIA01010381">
    <property type="protein sequence ID" value="CAE0233520.1"/>
    <property type="molecule type" value="Transcribed_RNA"/>
</dbReference>
<protein>
    <submittedName>
        <fullName evidence="2">Uncharacterized protein</fullName>
    </submittedName>
</protein>
<name>A0A7S3CPC5_9SPIT</name>